<evidence type="ECO:0008006" key="3">
    <source>
        <dbReference type="Google" id="ProtNLM"/>
    </source>
</evidence>
<name>A0A084SIN2_9BACT</name>
<dbReference type="Proteomes" id="UP000028547">
    <property type="component" value="Unassembled WGS sequence"/>
</dbReference>
<proteinExistence type="predicted"/>
<protein>
    <recommendedName>
        <fullName evidence="3">Bacterial Ig-like domain-containing protein</fullName>
    </recommendedName>
</protein>
<reference evidence="1 2" key="1">
    <citation type="submission" date="2014-07" db="EMBL/GenBank/DDBJ databases">
        <title>Draft Genome Sequence of Gephyronic Acid Producer, Cystobacter violaceus Strain Cb vi76.</title>
        <authorList>
            <person name="Stevens D.C."/>
            <person name="Young J."/>
            <person name="Carmichael R."/>
            <person name="Tan J."/>
            <person name="Taylor R.E."/>
        </authorList>
    </citation>
    <scope>NUCLEOTIDE SEQUENCE [LARGE SCALE GENOMIC DNA]</scope>
    <source>
        <strain evidence="1 2">Cb vi76</strain>
    </source>
</reference>
<evidence type="ECO:0000313" key="2">
    <source>
        <dbReference type="Proteomes" id="UP000028547"/>
    </source>
</evidence>
<evidence type="ECO:0000313" key="1">
    <source>
        <dbReference type="EMBL" id="KFA88317.1"/>
    </source>
</evidence>
<comment type="caution">
    <text evidence="1">The sequence shown here is derived from an EMBL/GenBank/DDBJ whole genome shotgun (WGS) entry which is preliminary data.</text>
</comment>
<organism evidence="1 2">
    <name type="scientific">Archangium violaceum Cb vi76</name>
    <dbReference type="NCBI Taxonomy" id="1406225"/>
    <lineage>
        <taxon>Bacteria</taxon>
        <taxon>Pseudomonadati</taxon>
        <taxon>Myxococcota</taxon>
        <taxon>Myxococcia</taxon>
        <taxon>Myxococcales</taxon>
        <taxon>Cystobacterineae</taxon>
        <taxon>Archangiaceae</taxon>
        <taxon>Archangium</taxon>
    </lineage>
</organism>
<dbReference type="AlphaFoldDB" id="A0A084SIN2"/>
<dbReference type="Gene3D" id="2.60.40.10">
    <property type="entry name" value="Immunoglobulins"/>
    <property type="match status" value="2"/>
</dbReference>
<dbReference type="EMBL" id="JPMI01000296">
    <property type="protein sequence ID" value="KFA88317.1"/>
    <property type="molecule type" value="Genomic_DNA"/>
</dbReference>
<dbReference type="InterPro" id="IPR013783">
    <property type="entry name" value="Ig-like_fold"/>
</dbReference>
<dbReference type="Pfam" id="PF17957">
    <property type="entry name" value="Big_7"/>
    <property type="match status" value="2"/>
</dbReference>
<gene>
    <name evidence="1" type="ORF">Q664_42015</name>
</gene>
<sequence length="180" mass="18997">MTLTDPTEGAIIIGTITITATATDDRGMSKVEFYANTTLMCTDTSAPYSCTYNTRSLPNGARTLKARAYDTSNNAALSSINIVFNNDLTAPTTSLTSPTAGAVLSGTVLLEATANDERGTVSKVDFYLGYTLLGSSTTAPFTFSWNTTSKANGTYWLRSRAYDPAGNSAYSATVSITVSN</sequence>
<accession>A0A084SIN2</accession>